<keyword evidence="1" id="KW-1133">Transmembrane helix</keyword>
<feature type="transmembrane region" description="Helical" evidence="1">
    <location>
        <begin position="16"/>
        <end position="37"/>
    </location>
</feature>
<organism evidence="2">
    <name type="scientific">Thermodesulforhabdus norvegica</name>
    <dbReference type="NCBI Taxonomy" id="39841"/>
    <lineage>
        <taxon>Bacteria</taxon>
        <taxon>Pseudomonadati</taxon>
        <taxon>Thermodesulfobacteriota</taxon>
        <taxon>Syntrophobacteria</taxon>
        <taxon>Syntrophobacterales</taxon>
        <taxon>Thermodesulforhabdaceae</taxon>
        <taxon>Thermodesulforhabdus</taxon>
    </lineage>
</organism>
<feature type="transmembrane region" description="Helical" evidence="1">
    <location>
        <begin position="186"/>
        <end position="203"/>
    </location>
</feature>
<name>A0A7C0WUC4_9BACT</name>
<evidence type="ECO:0000313" key="2">
    <source>
        <dbReference type="EMBL" id="HDL89715.1"/>
    </source>
</evidence>
<feature type="transmembrane region" description="Helical" evidence="1">
    <location>
        <begin position="95"/>
        <end position="118"/>
    </location>
</feature>
<dbReference type="EMBL" id="DQZW01000109">
    <property type="protein sequence ID" value="HDL89715.1"/>
    <property type="molecule type" value="Genomic_DNA"/>
</dbReference>
<evidence type="ECO:0000256" key="1">
    <source>
        <dbReference type="SAM" id="Phobius"/>
    </source>
</evidence>
<dbReference type="AlphaFoldDB" id="A0A7C0WUC4"/>
<feature type="transmembrane region" description="Helical" evidence="1">
    <location>
        <begin position="66"/>
        <end position="88"/>
    </location>
</feature>
<comment type="caution">
    <text evidence="2">The sequence shown here is derived from an EMBL/GenBank/DDBJ whole genome shotgun (WGS) entry which is preliminary data.</text>
</comment>
<reference evidence="2" key="1">
    <citation type="journal article" date="2020" name="mSystems">
        <title>Genome- and Community-Level Interaction Insights into Carbon Utilization and Element Cycling Functions of Hydrothermarchaeota in Hydrothermal Sediment.</title>
        <authorList>
            <person name="Zhou Z."/>
            <person name="Liu Y."/>
            <person name="Xu W."/>
            <person name="Pan J."/>
            <person name="Luo Z.H."/>
            <person name="Li M."/>
        </authorList>
    </citation>
    <scope>NUCLEOTIDE SEQUENCE [LARGE SCALE GENOMIC DNA]</scope>
    <source>
        <strain evidence="2">HyVt-19</strain>
    </source>
</reference>
<keyword evidence="1" id="KW-0812">Transmembrane</keyword>
<proteinExistence type="predicted"/>
<keyword evidence="1" id="KW-0472">Membrane</keyword>
<sequence>MTTHLMKYGGLKGDSLLLIELFFGTTFIVITGVVFYLNRETITRRVLNSFSAERNYQATVRPASHIWLLILTSYLFFIWLIWAGTLILSEYKPTFAFSISLLIIPVYLVIDNLIGWLFEFVGHSLSDDDEVTQAEDHITGDDHEPGLLFSYLRIISRLLLIGFLLLWVLHLWGIQFGHTPAIISSIRKASFLFIIFFFLWQLINKSISSVLNRKEDSAGEDVDNGEGE</sequence>
<accession>A0A7C0WUC4</accession>
<gene>
    <name evidence="2" type="ORF">ENG14_02290</name>
</gene>
<dbReference type="Proteomes" id="UP000886355">
    <property type="component" value="Unassembled WGS sequence"/>
</dbReference>
<protein>
    <submittedName>
        <fullName evidence="2">Uncharacterized protein</fullName>
    </submittedName>
</protein>
<feature type="transmembrane region" description="Helical" evidence="1">
    <location>
        <begin position="154"/>
        <end position="174"/>
    </location>
</feature>